<dbReference type="GO" id="GO:0007165">
    <property type="term" value="P:signal transduction"/>
    <property type="evidence" value="ECO:0007669"/>
    <property type="project" value="TreeGrafter"/>
</dbReference>
<evidence type="ECO:0000256" key="6">
    <source>
        <dbReference type="ARBA" id="ARBA00022842"/>
    </source>
</evidence>
<evidence type="ECO:0000256" key="2">
    <source>
        <dbReference type="ARBA" id="ARBA00001946"/>
    </source>
</evidence>
<dbReference type="Proteomes" id="UP000334990">
    <property type="component" value="Unassembled WGS sequence"/>
</dbReference>
<evidence type="ECO:0000256" key="5">
    <source>
        <dbReference type="ARBA" id="ARBA00022801"/>
    </source>
</evidence>
<dbReference type="Gene3D" id="3.30.540.10">
    <property type="entry name" value="Fructose-1,6-Bisphosphatase, subunit A, domain 1"/>
    <property type="match status" value="1"/>
</dbReference>
<organism evidence="9 10">
    <name type="scientific">Acrocarpospora corrugata</name>
    <dbReference type="NCBI Taxonomy" id="35763"/>
    <lineage>
        <taxon>Bacteria</taxon>
        <taxon>Bacillati</taxon>
        <taxon>Actinomycetota</taxon>
        <taxon>Actinomycetes</taxon>
        <taxon>Streptosporangiales</taxon>
        <taxon>Streptosporangiaceae</taxon>
        <taxon>Acrocarpospora</taxon>
    </lineage>
</organism>
<dbReference type="GO" id="GO:0008934">
    <property type="term" value="F:inositol monophosphate 1-phosphatase activity"/>
    <property type="evidence" value="ECO:0007669"/>
    <property type="project" value="InterPro"/>
</dbReference>
<evidence type="ECO:0000256" key="3">
    <source>
        <dbReference type="ARBA" id="ARBA00009759"/>
    </source>
</evidence>
<evidence type="ECO:0000256" key="7">
    <source>
        <dbReference type="PIRSR" id="PIRSR600760-2"/>
    </source>
</evidence>
<evidence type="ECO:0000313" key="10">
    <source>
        <dbReference type="Proteomes" id="UP000334990"/>
    </source>
</evidence>
<keyword evidence="10" id="KW-1185">Reference proteome</keyword>
<proteinExistence type="inferred from homology"/>
<dbReference type="Pfam" id="PF00459">
    <property type="entry name" value="Inositol_P"/>
    <property type="match status" value="1"/>
</dbReference>
<reference evidence="9 10" key="1">
    <citation type="submission" date="2019-10" db="EMBL/GenBank/DDBJ databases">
        <title>Whole genome shotgun sequence of Acrocarpospora corrugata NBRC 13972.</title>
        <authorList>
            <person name="Ichikawa N."/>
            <person name="Kimura A."/>
            <person name="Kitahashi Y."/>
            <person name="Komaki H."/>
            <person name="Oguchi A."/>
        </authorList>
    </citation>
    <scope>NUCLEOTIDE SEQUENCE [LARGE SCALE GENOMIC DNA]</scope>
    <source>
        <strain evidence="9 10">NBRC 13972</strain>
    </source>
</reference>
<feature type="binding site" evidence="7">
    <location>
        <position position="78"/>
    </location>
    <ligand>
        <name>Mg(2+)</name>
        <dbReference type="ChEBI" id="CHEBI:18420"/>
        <label>1</label>
        <note>catalytic</note>
    </ligand>
</feature>
<accession>A0A5M3WE10</accession>
<feature type="binding site" evidence="7">
    <location>
        <position position="202"/>
    </location>
    <ligand>
        <name>Mg(2+)</name>
        <dbReference type="ChEBI" id="CHEBI:18420"/>
        <label>1</label>
        <note>catalytic</note>
    </ligand>
</feature>
<dbReference type="GO" id="GO:0006020">
    <property type="term" value="P:inositol metabolic process"/>
    <property type="evidence" value="ECO:0007669"/>
    <property type="project" value="TreeGrafter"/>
</dbReference>
<dbReference type="GO" id="GO:0046872">
    <property type="term" value="F:metal ion binding"/>
    <property type="evidence" value="ECO:0007669"/>
    <property type="project" value="UniProtKB-KW"/>
</dbReference>
<keyword evidence="5 8" id="KW-0378">Hydrolase</keyword>
<feature type="binding site" evidence="7">
    <location>
        <position position="79"/>
    </location>
    <ligand>
        <name>Mg(2+)</name>
        <dbReference type="ChEBI" id="CHEBI:18420"/>
        <label>1</label>
        <note>catalytic</note>
    </ligand>
</feature>
<dbReference type="GO" id="GO:0046854">
    <property type="term" value="P:phosphatidylinositol phosphate biosynthetic process"/>
    <property type="evidence" value="ECO:0007669"/>
    <property type="project" value="InterPro"/>
</dbReference>
<dbReference type="PANTHER" id="PTHR20854:SF4">
    <property type="entry name" value="INOSITOL-1-MONOPHOSPHATASE-RELATED"/>
    <property type="match status" value="1"/>
</dbReference>
<dbReference type="Gene3D" id="3.40.190.80">
    <property type="match status" value="1"/>
</dbReference>
<keyword evidence="6 7" id="KW-0460">Magnesium</keyword>
<dbReference type="PANTHER" id="PTHR20854">
    <property type="entry name" value="INOSITOL MONOPHOSPHATASE"/>
    <property type="match status" value="1"/>
</dbReference>
<comment type="catalytic activity">
    <reaction evidence="1 8">
        <text>a myo-inositol phosphate + H2O = myo-inositol + phosphate</text>
        <dbReference type="Rhea" id="RHEA:24056"/>
        <dbReference type="ChEBI" id="CHEBI:15377"/>
        <dbReference type="ChEBI" id="CHEBI:17268"/>
        <dbReference type="ChEBI" id="CHEBI:43474"/>
        <dbReference type="ChEBI" id="CHEBI:84139"/>
        <dbReference type="EC" id="3.1.3.25"/>
    </reaction>
</comment>
<dbReference type="EMBL" id="BLAD01000085">
    <property type="protein sequence ID" value="GES04648.1"/>
    <property type="molecule type" value="Genomic_DNA"/>
</dbReference>
<dbReference type="CDD" id="cd01639">
    <property type="entry name" value="IMPase"/>
    <property type="match status" value="1"/>
</dbReference>
<dbReference type="PRINTS" id="PR00377">
    <property type="entry name" value="IMPHPHTASES"/>
</dbReference>
<dbReference type="InterPro" id="IPR033942">
    <property type="entry name" value="IMPase"/>
</dbReference>
<feature type="binding site" evidence="7">
    <location>
        <position position="76"/>
    </location>
    <ligand>
        <name>Mg(2+)</name>
        <dbReference type="ChEBI" id="CHEBI:18420"/>
        <label>1</label>
        <note>catalytic</note>
    </ligand>
</feature>
<dbReference type="AlphaFoldDB" id="A0A5M3WE10"/>
<keyword evidence="4 7" id="KW-0479">Metal-binding</keyword>
<dbReference type="EC" id="3.1.3.25" evidence="8"/>
<evidence type="ECO:0000256" key="8">
    <source>
        <dbReference type="RuleBase" id="RU364068"/>
    </source>
</evidence>
<evidence type="ECO:0000256" key="1">
    <source>
        <dbReference type="ARBA" id="ARBA00001033"/>
    </source>
</evidence>
<dbReference type="InterPro" id="IPR000760">
    <property type="entry name" value="Inositol_monophosphatase-like"/>
</dbReference>
<dbReference type="InterPro" id="IPR020550">
    <property type="entry name" value="Inositol_monophosphatase_CS"/>
</dbReference>
<sequence length="264" mass="27604">MAVQIAHDAGRLLRGYALSGPATIDYPDGVEPVTKADLAADRLIGNALVSAFPRHRVQSEESGPIDGYDGPVWIVDPLDGTANFARGHRYVAVSLAYAVDGVVEAAVVHAPFLDETFTATRGGGAALNGTAIKVSVPESLRRAIVSTGFPHRRGEVDALVERVRRLLVSCQDIRRAAAPALDICWVAAGRLDAHTEDLRPWDVAAAGLVATEAGASRGHLPSLPGNPPESGARHACAVPPELCGEGFLVAAPSIYEELVSVLSG</sequence>
<comment type="cofactor">
    <cofactor evidence="2 7 8">
        <name>Mg(2+)</name>
        <dbReference type="ChEBI" id="CHEBI:18420"/>
    </cofactor>
</comment>
<dbReference type="PROSITE" id="PS00629">
    <property type="entry name" value="IMP_1"/>
    <property type="match status" value="1"/>
</dbReference>
<dbReference type="InterPro" id="IPR020583">
    <property type="entry name" value="Inositol_monoP_metal-BS"/>
</dbReference>
<evidence type="ECO:0000256" key="4">
    <source>
        <dbReference type="ARBA" id="ARBA00022723"/>
    </source>
</evidence>
<comment type="similarity">
    <text evidence="3 8">Belongs to the inositol monophosphatase superfamily.</text>
</comment>
<comment type="caution">
    <text evidence="9">The sequence shown here is derived from an EMBL/GenBank/DDBJ whole genome shotgun (WGS) entry which is preliminary data.</text>
</comment>
<dbReference type="SUPFAM" id="SSF56655">
    <property type="entry name" value="Carbohydrate phosphatase"/>
    <property type="match status" value="1"/>
</dbReference>
<gene>
    <name evidence="9" type="ORF">Acor_67160</name>
</gene>
<feature type="binding site" evidence="7">
    <location>
        <position position="60"/>
    </location>
    <ligand>
        <name>Mg(2+)</name>
        <dbReference type="ChEBI" id="CHEBI:18420"/>
        <label>1</label>
        <note>catalytic</note>
    </ligand>
</feature>
<evidence type="ECO:0000313" key="9">
    <source>
        <dbReference type="EMBL" id="GES04648.1"/>
    </source>
</evidence>
<name>A0A5M3WE10_9ACTN</name>
<protein>
    <recommendedName>
        <fullName evidence="8">Inositol-1-monophosphatase</fullName>
        <ecNumber evidence="8">3.1.3.25</ecNumber>
    </recommendedName>
</protein>
<dbReference type="PROSITE" id="PS00630">
    <property type="entry name" value="IMP_2"/>
    <property type="match status" value="1"/>
</dbReference>